<proteinExistence type="predicted"/>
<name>W7X180_TETTS</name>
<evidence type="ECO:0000256" key="1">
    <source>
        <dbReference type="SAM" id="MobiDB-lite"/>
    </source>
</evidence>
<evidence type="ECO:0000313" key="2">
    <source>
        <dbReference type="EMBL" id="EWS71317.1"/>
    </source>
</evidence>
<protein>
    <submittedName>
        <fullName evidence="2">Uncharacterized protein</fullName>
    </submittedName>
</protein>
<dbReference type="InParanoid" id="W7X180"/>
<feature type="region of interest" description="Disordered" evidence="1">
    <location>
        <begin position="487"/>
        <end position="512"/>
    </location>
</feature>
<feature type="region of interest" description="Disordered" evidence="1">
    <location>
        <begin position="286"/>
        <end position="307"/>
    </location>
</feature>
<dbReference type="GeneID" id="24438459"/>
<feature type="compositionally biased region" description="Polar residues" evidence="1">
    <location>
        <begin position="487"/>
        <end position="504"/>
    </location>
</feature>
<dbReference type="RefSeq" id="XP_012656135.1">
    <property type="nucleotide sequence ID" value="XM_012800681.1"/>
</dbReference>
<dbReference type="KEGG" id="tet:TTHERM_000326868"/>
<sequence length="742" mass="86575">MKVSQSQDKQESNQYQPQQNRVKQEIRILLQNKYIDNNVACSTYRSGETSDADGTQLNSDRSHYKLLLKPREFSINSTNEKSNLQNLIDPILNKKNIQHPIKLLLNSPSSIGFNNNNNNSTQLISPFSGINQSIQQGPAKLSERSITDNFDRSNLTKNNYQEYILTEADNSKQNGMQFNLRRGINSSVMNISRDVSEKNQKAIFNTRAVKTERNSIIDIENYILENNHFYNRKKQQNNSFKENPNYETYQNQLLAYSMQKATNHKINPDYFTLAQQVCKNQNLMKLKPTHNPSASTGQSPRRDNQNHVNDMMTTYKQTVKKLINDRKELNKSKAKIFSKTNTISFNKISQQNTPLGSQQVIMQDQQQDLNFQNLQSYQNIQSQNIQSLINLKNLTQSTNLQQQQPSQSLMQKQNSYNLNAIQISNNQSQNTIQNENNSNVNTPQKQQQNSNFARFALEQIQDENQQKTENDNFLISNFNRVSKASSQNFNSLQNTPRSRPFTNSQKRIQRQQQQLQREYFSSLFEDNYRNEAAQKYLRIMSVNQTEKIDHKSENFKKNKINQLKRQEISQIKKLSQQLIENGKVNAQEQELLESKLKIQKFFLQKDVSLIHKKQCFKKLITEFNPSNQKYSQQNSSQITKMLTIMKPFYFDEVNNPTTNQYSHKIKQQSSENKKNQSFKASKTISSFGNTEQNFISQLTTFYNSKQNDLYQIKQQNQPKGIKFRSNPNLLNQKNFNSLQPKE</sequence>
<feature type="compositionally biased region" description="Polar residues" evidence="1">
    <location>
        <begin position="290"/>
        <end position="299"/>
    </location>
</feature>
<feature type="compositionally biased region" description="Polar residues" evidence="1">
    <location>
        <begin position="725"/>
        <end position="742"/>
    </location>
</feature>
<accession>W7X180</accession>
<dbReference type="Proteomes" id="UP000009168">
    <property type="component" value="Unassembled WGS sequence"/>
</dbReference>
<feature type="region of interest" description="Disordered" evidence="1">
    <location>
        <begin position="1"/>
        <end position="21"/>
    </location>
</feature>
<reference evidence="3" key="1">
    <citation type="journal article" date="2006" name="PLoS Biol.">
        <title>Macronuclear genome sequence of the ciliate Tetrahymena thermophila, a model eukaryote.</title>
        <authorList>
            <person name="Eisen J.A."/>
            <person name="Coyne R.S."/>
            <person name="Wu M."/>
            <person name="Wu D."/>
            <person name="Thiagarajan M."/>
            <person name="Wortman J.R."/>
            <person name="Badger J.H."/>
            <person name="Ren Q."/>
            <person name="Amedeo P."/>
            <person name="Jones K.M."/>
            <person name="Tallon L.J."/>
            <person name="Delcher A.L."/>
            <person name="Salzberg S.L."/>
            <person name="Silva J.C."/>
            <person name="Haas B.J."/>
            <person name="Majoros W.H."/>
            <person name="Farzad M."/>
            <person name="Carlton J.M."/>
            <person name="Smith R.K. Jr."/>
            <person name="Garg J."/>
            <person name="Pearlman R.E."/>
            <person name="Karrer K.M."/>
            <person name="Sun L."/>
            <person name="Manning G."/>
            <person name="Elde N.C."/>
            <person name="Turkewitz A.P."/>
            <person name="Asai D.J."/>
            <person name="Wilkes D.E."/>
            <person name="Wang Y."/>
            <person name="Cai H."/>
            <person name="Collins K."/>
            <person name="Stewart B.A."/>
            <person name="Lee S.R."/>
            <person name="Wilamowska K."/>
            <person name="Weinberg Z."/>
            <person name="Ruzzo W.L."/>
            <person name="Wloga D."/>
            <person name="Gaertig J."/>
            <person name="Frankel J."/>
            <person name="Tsao C.-C."/>
            <person name="Gorovsky M.A."/>
            <person name="Keeling P.J."/>
            <person name="Waller R.F."/>
            <person name="Patron N.J."/>
            <person name="Cherry J.M."/>
            <person name="Stover N.A."/>
            <person name="Krieger C.J."/>
            <person name="del Toro C."/>
            <person name="Ryder H.F."/>
            <person name="Williamson S.C."/>
            <person name="Barbeau R.A."/>
            <person name="Hamilton E.P."/>
            <person name="Orias E."/>
        </authorList>
    </citation>
    <scope>NUCLEOTIDE SEQUENCE [LARGE SCALE GENOMIC DNA]</scope>
    <source>
        <strain evidence="3">SB210</strain>
    </source>
</reference>
<gene>
    <name evidence="2" type="ORF">TTHERM_000326868</name>
</gene>
<feature type="region of interest" description="Disordered" evidence="1">
    <location>
        <begin position="720"/>
        <end position="742"/>
    </location>
</feature>
<evidence type="ECO:0000313" key="3">
    <source>
        <dbReference type="Proteomes" id="UP000009168"/>
    </source>
</evidence>
<keyword evidence="3" id="KW-1185">Reference proteome</keyword>
<dbReference type="AlphaFoldDB" id="W7X180"/>
<organism evidence="2 3">
    <name type="scientific">Tetrahymena thermophila (strain SB210)</name>
    <dbReference type="NCBI Taxonomy" id="312017"/>
    <lineage>
        <taxon>Eukaryota</taxon>
        <taxon>Sar</taxon>
        <taxon>Alveolata</taxon>
        <taxon>Ciliophora</taxon>
        <taxon>Intramacronucleata</taxon>
        <taxon>Oligohymenophorea</taxon>
        <taxon>Hymenostomatida</taxon>
        <taxon>Tetrahymenina</taxon>
        <taxon>Tetrahymenidae</taxon>
        <taxon>Tetrahymena</taxon>
    </lineage>
</organism>
<dbReference type="EMBL" id="GG662299">
    <property type="protein sequence ID" value="EWS71317.1"/>
    <property type="molecule type" value="Genomic_DNA"/>
</dbReference>